<dbReference type="RefSeq" id="WP_408624842.1">
    <property type="nucleotide sequence ID" value="NZ_JBEQCT010000009.1"/>
</dbReference>
<dbReference type="EMBL" id="JBEQCT010000009">
    <property type="protein sequence ID" value="MFM2486538.1"/>
    <property type="molecule type" value="Genomic_DNA"/>
</dbReference>
<accession>A0ABW9GAB1</accession>
<dbReference type="Proteomes" id="UP001629953">
    <property type="component" value="Unassembled WGS sequence"/>
</dbReference>
<dbReference type="GO" id="GO:0030272">
    <property type="term" value="F:5-formyltetrahydrofolate cyclo-ligase activity"/>
    <property type="evidence" value="ECO:0007669"/>
    <property type="project" value="UniProtKB-EC"/>
</dbReference>
<comment type="caution">
    <text evidence="5">The sequence shown here is derived from an EMBL/GenBank/DDBJ whole genome shotgun (WGS) entry which is preliminary data.</text>
</comment>
<comment type="catalytic activity">
    <reaction evidence="4">
        <text>(6S)-5-formyl-5,6,7,8-tetrahydrofolate + ATP = (6R)-5,10-methenyltetrahydrofolate + ADP + phosphate</text>
        <dbReference type="Rhea" id="RHEA:10488"/>
        <dbReference type="ChEBI" id="CHEBI:30616"/>
        <dbReference type="ChEBI" id="CHEBI:43474"/>
        <dbReference type="ChEBI" id="CHEBI:57455"/>
        <dbReference type="ChEBI" id="CHEBI:57457"/>
        <dbReference type="ChEBI" id="CHEBI:456216"/>
        <dbReference type="EC" id="6.3.3.2"/>
    </reaction>
</comment>
<dbReference type="PIRSF" id="PIRSF006806">
    <property type="entry name" value="FTHF_cligase"/>
    <property type="match status" value="1"/>
</dbReference>
<keyword evidence="4" id="KW-0460">Magnesium</keyword>
<evidence type="ECO:0000256" key="3">
    <source>
        <dbReference type="ARBA" id="ARBA00022840"/>
    </source>
</evidence>
<dbReference type="PANTHER" id="PTHR23407:SF1">
    <property type="entry name" value="5-FORMYLTETRAHYDROFOLATE CYCLO-LIGASE"/>
    <property type="match status" value="1"/>
</dbReference>
<dbReference type="Gene3D" id="3.40.50.10420">
    <property type="entry name" value="NagB/RpiA/CoA transferase-like"/>
    <property type="match status" value="1"/>
</dbReference>
<dbReference type="InterPro" id="IPR024185">
    <property type="entry name" value="FTHF_cligase-like_sf"/>
</dbReference>
<reference evidence="5 6" key="1">
    <citation type="journal article" date="2013" name="Int. J. Syst. Evol. Microbiol.">
        <title>Celerinatantimonas yamalensis sp. nov., a cold-adapted diazotrophic bacterium from a cold permafrost brine.</title>
        <authorList>
            <person name="Shcherbakova V."/>
            <person name="Chuvilskaya N."/>
            <person name="Rivkina E."/>
            <person name="Demidov N."/>
            <person name="Uchaeva V."/>
            <person name="Suetin S."/>
            <person name="Suzina N."/>
            <person name="Gilichinsky D."/>
        </authorList>
    </citation>
    <scope>NUCLEOTIDE SEQUENCE [LARGE SCALE GENOMIC DNA]</scope>
    <source>
        <strain evidence="5 6">C7</strain>
    </source>
</reference>
<gene>
    <name evidence="5" type="ORF">ABUE30_16015</name>
</gene>
<evidence type="ECO:0000256" key="4">
    <source>
        <dbReference type="RuleBase" id="RU361279"/>
    </source>
</evidence>
<sequence length="201" mass="22866">MSESSCQHLRQTIRHQTRERRRALLDTQQQQAATAVCSRFTAHPNFANTHAIALYLSVDGELSTAPLIEACWQAKKQLYLPVLHPFCKGHLLFQRYQPHTTIVTNRLGINEPQLNCSEVHPVNQLDMVITPLVAFDRQGNRLGMGGGFYDRTFSHLGSHVQRVGIAHDLQCYPKLPTAIWDQPLNRIFTPSELFEWPAKSV</sequence>
<name>A0ABW9GAB1_9GAMM</name>
<evidence type="ECO:0000256" key="2">
    <source>
        <dbReference type="ARBA" id="ARBA00022741"/>
    </source>
</evidence>
<dbReference type="InterPro" id="IPR037171">
    <property type="entry name" value="NagB/RpiA_transferase-like"/>
</dbReference>
<dbReference type="NCBIfam" id="TIGR02727">
    <property type="entry name" value="MTHFS_bact"/>
    <property type="match status" value="1"/>
</dbReference>
<dbReference type="Pfam" id="PF01812">
    <property type="entry name" value="5-FTHF_cyc-lig"/>
    <property type="match status" value="1"/>
</dbReference>
<keyword evidence="6" id="KW-1185">Reference proteome</keyword>
<evidence type="ECO:0000313" key="6">
    <source>
        <dbReference type="Proteomes" id="UP001629953"/>
    </source>
</evidence>
<protein>
    <recommendedName>
        <fullName evidence="4">5-formyltetrahydrofolate cyclo-ligase</fullName>
        <ecNumber evidence="4">6.3.3.2</ecNumber>
    </recommendedName>
</protein>
<comment type="similarity">
    <text evidence="1 4">Belongs to the 5-formyltetrahydrofolate cyclo-ligase family.</text>
</comment>
<dbReference type="PANTHER" id="PTHR23407">
    <property type="entry name" value="ATPASE INHIBITOR/5-FORMYLTETRAHYDROFOLATE CYCLO-LIGASE"/>
    <property type="match status" value="1"/>
</dbReference>
<keyword evidence="5" id="KW-0436">Ligase</keyword>
<keyword evidence="4" id="KW-0479">Metal-binding</keyword>
<organism evidence="5 6">
    <name type="scientific">Celerinatantimonas yamalensis</name>
    <dbReference type="NCBI Taxonomy" id="559956"/>
    <lineage>
        <taxon>Bacteria</taxon>
        <taxon>Pseudomonadati</taxon>
        <taxon>Pseudomonadota</taxon>
        <taxon>Gammaproteobacteria</taxon>
        <taxon>Celerinatantimonadaceae</taxon>
        <taxon>Celerinatantimonas</taxon>
    </lineage>
</organism>
<evidence type="ECO:0000313" key="5">
    <source>
        <dbReference type="EMBL" id="MFM2486538.1"/>
    </source>
</evidence>
<dbReference type="InterPro" id="IPR002698">
    <property type="entry name" value="FTHF_cligase"/>
</dbReference>
<dbReference type="EC" id="6.3.3.2" evidence="4"/>
<proteinExistence type="inferred from homology"/>
<dbReference type="SUPFAM" id="SSF100950">
    <property type="entry name" value="NagB/RpiA/CoA transferase-like"/>
    <property type="match status" value="1"/>
</dbReference>
<comment type="cofactor">
    <cofactor evidence="4">
        <name>Mg(2+)</name>
        <dbReference type="ChEBI" id="CHEBI:18420"/>
    </cofactor>
</comment>
<evidence type="ECO:0000256" key="1">
    <source>
        <dbReference type="ARBA" id="ARBA00010638"/>
    </source>
</evidence>
<keyword evidence="2 4" id="KW-0547">Nucleotide-binding</keyword>
<keyword evidence="3 4" id="KW-0067">ATP-binding</keyword>